<protein>
    <submittedName>
        <fullName evidence="2">Uncharacterized protein</fullName>
    </submittedName>
</protein>
<reference evidence="2" key="2">
    <citation type="submission" date="2020-09" db="EMBL/GenBank/DDBJ databases">
        <authorList>
            <person name="Sun Q."/>
            <person name="Kim S."/>
        </authorList>
    </citation>
    <scope>NUCLEOTIDE SEQUENCE</scope>
    <source>
        <strain evidence="2">KCTC 32020</strain>
    </source>
</reference>
<gene>
    <name evidence="2" type="ORF">GCM10007167_00540</name>
</gene>
<dbReference type="EMBL" id="BNCF01000001">
    <property type="protein sequence ID" value="GHE24801.1"/>
    <property type="molecule type" value="Genomic_DNA"/>
</dbReference>
<comment type="caution">
    <text evidence="2">The sequence shown here is derived from an EMBL/GenBank/DDBJ whole genome shotgun (WGS) entry which is preliminary data.</text>
</comment>
<evidence type="ECO:0000256" key="1">
    <source>
        <dbReference type="SAM" id="SignalP"/>
    </source>
</evidence>
<reference evidence="2" key="1">
    <citation type="journal article" date="2014" name="Int. J. Syst. Evol. Microbiol.">
        <title>Complete genome sequence of Corynebacterium casei LMG S-19264T (=DSM 44701T), isolated from a smear-ripened cheese.</title>
        <authorList>
            <consortium name="US DOE Joint Genome Institute (JGI-PGF)"/>
            <person name="Walter F."/>
            <person name="Albersmeier A."/>
            <person name="Kalinowski J."/>
            <person name="Ruckert C."/>
        </authorList>
    </citation>
    <scope>NUCLEOTIDE SEQUENCE</scope>
    <source>
        <strain evidence="2">KCTC 32020</strain>
    </source>
</reference>
<keyword evidence="3" id="KW-1185">Reference proteome</keyword>
<feature type="chain" id="PRO_5037634266" evidence="1">
    <location>
        <begin position="23"/>
        <end position="384"/>
    </location>
</feature>
<dbReference type="InterPro" id="IPR058087">
    <property type="entry name" value="XAC2610_dom"/>
</dbReference>
<dbReference type="Proteomes" id="UP000636453">
    <property type="component" value="Unassembled WGS sequence"/>
</dbReference>
<keyword evidence="1" id="KW-0732">Signal</keyword>
<evidence type="ECO:0000313" key="3">
    <source>
        <dbReference type="Proteomes" id="UP000636453"/>
    </source>
</evidence>
<sequence>MIRCVRLLACALLLAGPVRGQAAVEVEFEALRLHGTLAGEPTLVELDRFGPTVAGTRCRAPCPPGGRRWLSGTFAAGTLELVETGDAPARWTLARAGDGWQGTRTGADGPQPVALRPQPHAPAFPFALTLLMDAPPPRGDECAEAPTVRAIRIHRDGRLLQQLDTESIGTCRPFAPWIVDADFDGDADLLIGLHLPAGPNVPHQAWLYDARAGRFVDAPAALQDLSLPAFDAERRNVVAYWRDGAASHGVGVWRWRGRALVRVDGGSSRFFAVDSGDGVLRYHYSMPRYEDGRIVFAPRIVRGADGRLQLAEAAGADVSDSPAVLGPSLELHVYDARGRRVERHPLRTVRGRDADGVRRRCFELPYLHLPTGRVRYRRLEDACE</sequence>
<evidence type="ECO:0000313" key="2">
    <source>
        <dbReference type="EMBL" id="GHE24801.1"/>
    </source>
</evidence>
<dbReference type="OrthoDB" id="672290at2"/>
<feature type="signal peptide" evidence="1">
    <location>
        <begin position="1"/>
        <end position="22"/>
    </location>
</feature>
<accession>A0A918YUF8</accession>
<dbReference type="NCBIfam" id="NF047539">
    <property type="entry name" value="XAC2610_fam"/>
    <property type="match status" value="1"/>
</dbReference>
<dbReference type="RefSeq" id="WP_146471698.1">
    <property type="nucleotide sequence ID" value="NZ_BNCF01000001.1"/>
</dbReference>
<name>A0A918YUF8_9GAMM</name>
<proteinExistence type="predicted"/>
<organism evidence="2 3">
    <name type="scientific">Vulcaniibacterium thermophilum</name>
    <dbReference type="NCBI Taxonomy" id="1169913"/>
    <lineage>
        <taxon>Bacteria</taxon>
        <taxon>Pseudomonadati</taxon>
        <taxon>Pseudomonadota</taxon>
        <taxon>Gammaproteobacteria</taxon>
        <taxon>Lysobacterales</taxon>
        <taxon>Lysobacteraceae</taxon>
        <taxon>Vulcaniibacterium</taxon>
    </lineage>
</organism>
<dbReference type="AlphaFoldDB" id="A0A918YUF8"/>